<dbReference type="EMBL" id="KN833709">
    <property type="protein sequence ID" value="KIK25308.1"/>
    <property type="molecule type" value="Genomic_DNA"/>
</dbReference>
<dbReference type="HOGENOM" id="CLU_2441703_0_0_1"/>
<reference evidence="2" key="2">
    <citation type="submission" date="2015-01" db="EMBL/GenBank/DDBJ databases">
        <title>Evolutionary Origins and Diversification of the Mycorrhizal Mutualists.</title>
        <authorList>
            <consortium name="DOE Joint Genome Institute"/>
            <consortium name="Mycorrhizal Genomics Consortium"/>
            <person name="Kohler A."/>
            <person name="Kuo A."/>
            <person name="Nagy L.G."/>
            <person name="Floudas D."/>
            <person name="Copeland A."/>
            <person name="Barry K.W."/>
            <person name="Cichocki N."/>
            <person name="Veneault-Fourrey C."/>
            <person name="LaButti K."/>
            <person name="Lindquist E.A."/>
            <person name="Lipzen A."/>
            <person name="Lundell T."/>
            <person name="Morin E."/>
            <person name="Murat C."/>
            <person name="Riley R."/>
            <person name="Ohm R."/>
            <person name="Sun H."/>
            <person name="Tunlid A."/>
            <person name="Henrissat B."/>
            <person name="Grigoriev I.V."/>
            <person name="Hibbett D.S."/>
            <person name="Martin F."/>
        </authorList>
    </citation>
    <scope>NUCLEOTIDE SEQUENCE [LARGE SCALE GENOMIC DNA]</scope>
    <source>
        <strain evidence="2">441</strain>
    </source>
</reference>
<proteinExistence type="predicted"/>
<evidence type="ECO:0000313" key="2">
    <source>
        <dbReference type="Proteomes" id="UP000054018"/>
    </source>
</evidence>
<dbReference type="AlphaFoldDB" id="A0A0C9ZZS8"/>
<keyword evidence="2" id="KW-1185">Reference proteome</keyword>
<reference evidence="1 2" key="1">
    <citation type="submission" date="2014-04" db="EMBL/GenBank/DDBJ databases">
        <authorList>
            <consortium name="DOE Joint Genome Institute"/>
            <person name="Kuo A."/>
            <person name="Kohler A."/>
            <person name="Costa M.D."/>
            <person name="Nagy L.G."/>
            <person name="Floudas D."/>
            <person name="Copeland A."/>
            <person name="Barry K.W."/>
            <person name="Cichocki N."/>
            <person name="Veneault-Fourrey C."/>
            <person name="LaButti K."/>
            <person name="Lindquist E.A."/>
            <person name="Lipzen A."/>
            <person name="Lundell T."/>
            <person name="Morin E."/>
            <person name="Murat C."/>
            <person name="Sun H."/>
            <person name="Tunlid A."/>
            <person name="Henrissat B."/>
            <person name="Grigoriev I.V."/>
            <person name="Hibbett D.S."/>
            <person name="Martin F."/>
            <person name="Nordberg H.P."/>
            <person name="Cantor M.N."/>
            <person name="Hua S.X."/>
        </authorList>
    </citation>
    <scope>NUCLEOTIDE SEQUENCE [LARGE SCALE GENOMIC DNA]</scope>
    <source>
        <strain evidence="1 2">441</strain>
    </source>
</reference>
<organism evidence="1 2">
    <name type="scientific">Pisolithus microcarpus 441</name>
    <dbReference type="NCBI Taxonomy" id="765257"/>
    <lineage>
        <taxon>Eukaryota</taxon>
        <taxon>Fungi</taxon>
        <taxon>Dikarya</taxon>
        <taxon>Basidiomycota</taxon>
        <taxon>Agaricomycotina</taxon>
        <taxon>Agaricomycetes</taxon>
        <taxon>Agaricomycetidae</taxon>
        <taxon>Boletales</taxon>
        <taxon>Sclerodermatineae</taxon>
        <taxon>Pisolithaceae</taxon>
        <taxon>Pisolithus</taxon>
    </lineage>
</organism>
<name>A0A0C9ZZS8_9AGAM</name>
<protein>
    <submittedName>
        <fullName evidence="1">Uncharacterized protein</fullName>
    </submittedName>
</protein>
<gene>
    <name evidence="1" type="ORF">PISMIDRAFT_349274</name>
</gene>
<accession>A0A0C9ZZS8</accession>
<evidence type="ECO:0000313" key="1">
    <source>
        <dbReference type="EMBL" id="KIK25308.1"/>
    </source>
</evidence>
<sequence>MRLRVSERRMARLLLLHLCYRSSLFRLTSSNTHFSFLHPPSTPSLRYSASSRPGNPPGFHPYLIHSSYRNRSVLRVNYTSDLHTTLTRSS</sequence>
<dbReference type="Proteomes" id="UP000054018">
    <property type="component" value="Unassembled WGS sequence"/>
</dbReference>